<dbReference type="Proteomes" id="UP001066276">
    <property type="component" value="Chromosome 8"/>
</dbReference>
<protein>
    <submittedName>
        <fullName evidence="2">Uncharacterized protein</fullName>
    </submittedName>
</protein>
<evidence type="ECO:0000313" key="2">
    <source>
        <dbReference type="EMBL" id="KAJ1116550.1"/>
    </source>
</evidence>
<keyword evidence="3" id="KW-1185">Reference proteome</keyword>
<organism evidence="2 3">
    <name type="scientific">Pleurodeles waltl</name>
    <name type="common">Iberian ribbed newt</name>
    <dbReference type="NCBI Taxonomy" id="8319"/>
    <lineage>
        <taxon>Eukaryota</taxon>
        <taxon>Metazoa</taxon>
        <taxon>Chordata</taxon>
        <taxon>Craniata</taxon>
        <taxon>Vertebrata</taxon>
        <taxon>Euteleostomi</taxon>
        <taxon>Amphibia</taxon>
        <taxon>Batrachia</taxon>
        <taxon>Caudata</taxon>
        <taxon>Salamandroidea</taxon>
        <taxon>Salamandridae</taxon>
        <taxon>Pleurodelinae</taxon>
        <taxon>Pleurodeles</taxon>
    </lineage>
</organism>
<proteinExistence type="predicted"/>
<sequence length="94" mass="10747">MDVVPSTWRLTLRFIEKQEQTSVRRCKSSKMATHGRPRCFGIRKVSSEILTGIAPQCEERRAHPRKCQCPSTVLRRPRDVGPKRVDISLAGSRD</sequence>
<gene>
    <name evidence="2" type="ORF">NDU88_004760</name>
</gene>
<name>A0AAV7NKH2_PLEWA</name>
<feature type="region of interest" description="Disordered" evidence="1">
    <location>
        <begin position="72"/>
        <end position="94"/>
    </location>
</feature>
<reference evidence="2" key="1">
    <citation type="journal article" date="2022" name="bioRxiv">
        <title>Sequencing and chromosome-scale assembly of the giantPleurodeles waltlgenome.</title>
        <authorList>
            <person name="Brown T."/>
            <person name="Elewa A."/>
            <person name="Iarovenko S."/>
            <person name="Subramanian E."/>
            <person name="Araus A.J."/>
            <person name="Petzold A."/>
            <person name="Susuki M."/>
            <person name="Suzuki K.-i.T."/>
            <person name="Hayashi T."/>
            <person name="Toyoda A."/>
            <person name="Oliveira C."/>
            <person name="Osipova E."/>
            <person name="Leigh N.D."/>
            <person name="Simon A."/>
            <person name="Yun M.H."/>
        </authorList>
    </citation>
    <scope>NUCLEOTIDE SEQUENCE</scope>
    <source>
        <strain evidence="2">20211129_DDA</strain>
        <tissue evidence="2">Liver</tissue>
    </source>
</reference>
<dbReference type="AlphaFoldDB" id="A0AAV7NKH2"/>
<comment type="caution">
    <text evidence="2">The sequence shown here is derived from an EMBL/GenBank/DDBJ whole genome shotgun (WGS) entry which is preliminary data.</text>
</comment>
<evidence type="ECO:0000313" key="3">
    <source>
        <dbReference type="Proteomes" id="UP001066276"/>
    </source>
</evidence>
<dbReference type="EMBL" id="JANPWB010000012">
    <property type="protein sequence ID" value="KAJ1116550.1"/>
    <property type="molecule type" value="Genomic_DNA"/>
</dbReference>
<feature type="compositionally biased region" description="Basic and acidic residues" evidence="1">
    <location>
        <begin position="76"/>
        <end position="94"/>
    </location>
</feature>
<evidence type="ECO:0000256" key="1">
    <source>
        <dbReference type="SAM" id="MobiDB-lite"/>
    </source>
</evidence>
<accession>A0AAV7NKH2</accession>